<gene>
    <name evidence="1" type="ORF">GCM10011375_22830</name>
</gene>
<protein>
    <submittedName>
        <fullName evidence="1">Uncharacterized protein</fullName>
    </submittedName>
</protein>
<evidence type="ECO:0000313" key="2">
    <source>
        <dbReference type="Proteomes" id="UP000605392"/>
    </source>
</evidence>
<name>A0ACB5PSD5_9BACT</name>
<dbReference type="EMBL" id="BMFN01000002">
    <property type="protein sequence ID" value="GGF67256.1"/>
    <property type="molecule type" value="Genomic_DNA"/>
</dbReference>
<keyword evidence="2" id="KW-1185">Reference proteome</keyword>
<sequence>MEVHLLNTTSDSQPLSNKSKHKAVLASQHWVVTDNETARKVKYIFRPNGDLLITQIKAGKGSN</sequence>
<comment type="caution">
    <text evidence="1">The sequence shown here is derived from an EMBL/GenBank/DDBJ whole genome shotgun (WGS) entry which is preliminary data.</text>
</comment>
<evidence type="ECO:0000313" key="1">
    <source>
        <dbReference type="EMBL" id="GGF67256.1"/>
    </source>
</evidence>
<reference evidence="1 2" key="1">
    <citation type="journal article" date="2019" name="Int. J. Syst. Evol. Microbiol.">
        <title>The Global Catalogue of Microorganisms (GCM) 10K type strain sequencing project: providing services to taxonomists for standard genome sequencing and annotation.</title>
        <authorList>
            <consortium name="The Broad Institute Genomics Platform"/>
            <consortium name="The Broad Institute Genome Sequencing Center for Infectious Disease"/>
            <person name="Wu L."/>
            <person name="Ma J."/>
        </authorList>
    </citation>
    <scope>NUCLEOTIDE SEQUENCE [LARGE SCALE GENOMIC DNA]</scope>
    <source>
        <strain evidence="1 2">CGMCC 1.12720</strain>
    </source>
</reference>
<accession>A0ACB5PSD5</accession>
<proteinExistence type="predicted"/>
<organism evidence="1 2">
    <name type="scientific">Hymenobacter qilianensis</name>
    <dbReference type="NCBI Taxonomy" id="1385715"/>
    <lineage>
        <taxon>Bacteria</taxon>
        <taxon>Pseudomonadati</taxon>
        <taxon>Bacteroidota</taxon>
        <taxon>Cytophagia</taxon>
        <taxon>Cytophagales</taxon>
        <taxon>Hymenobacteraceae</taxon>
        <taxon>Hymenobacter</taxon>
    </lineage>
</organism>
<dbReference type="Proteomes" id="UP000605392">
    <property type="component" value="Unassembled WGS sequence"/>
</dbReference>